<keyword evidence="5" id="KW-1133">Transmembrane helix</keyword>
<feature type="compositionally biased region" description="Basic and acidic residues" evidence="4">
    <location>
        <begin position="922"/>
        <end position="939"/>
    </location>
</feature>
<proteinExistence type="inferred from homology"/>
<dbReference type="SUPFAM" id="SSF52540">
    <property type="entry name" value="P-loop containing nucleoside triphosphate hydrolases"/>
    <property type="match status" value="2"/>
</dbReference>
<sequence>MRWTVGLPINLAGVLFVHAVLTFALGFCYETYLLLTDGPAAMFPGPPSDVFWLLPAWLSYPLMIAMLLVAAIVGWPLGNDFKVWLSRGTRRIRRRMEAEGFGKGGSSAFATIVEEWGYRYKHGDLLLGRSLQELWWRVGLRDDRGMLTIAGSRTGKGRCAIIPNLLTWPGSALVIDPKGTNAAVTAARRGKGGGRVTEFLGQEVHVVDPFGIVKGTQTSRFNPFSGLDPYSPEFAEEVGLLADALVVQERDGEASHWDEGVKLLLAGLIAFLVIGGRANPTLYDIRQSLTLPEDKFEKLLAVMLKIGGIPAAAAGLLINAGRNERGSFLTTALRNTQWLESAVMGNVLSASDFDVRDLKRKNMTVYIVLPPSYLEEHKRFMRMFVNLAIRGMSAGEKPKHPVLFLLDEFYSLGRLSLMEKAAGLMSGYGMKLWPIVQNLGQLQHLYPYNWETFFANSGAVQVFGMNDRTTGEYLVSRLGSAVRTEQVGNTLQRVVSQLREVNEAEREVSRESGRQIVFRSGALPMLLSRISYDLTFPETWFNPDPDFPVPQRRRLSLPKLPRLNWPQLQRAPRQIANIDPRFLPPSPFRYVGPSGEQLKPAEIAIEREKAPEASQPETAQAALPQVQQAFTPPAGIFDELKDPNPFEQLDALVGLTKVKARVAQLIDHAEYNTARVREGLKPIETSHHLVFAGNPGTGKTTVARIVAAIYRELGILKKGHLVEADRSALVGKYIGHTGPLVEAKVNEALDGVLFIDEAYTLAPEDSGSDYGPEAIATLLKLMEDNRHRLVVIAAGYTKEMDRFLDSNPGLRSRFANTIVFDDHGPEELTQIVMDLFASHEFTASEETRDKVFLLMMRLWAGKGPHFGNARTSRNIYEECVRNLMSRTSTHDRPTREQLTEVLPEDVPDVQPKDGDDSGGGLDQERGAPRSHASKSEGKAKGSSRGKGGGAARQ</sequence>
<dbReference type="InterPro" id="IPR003959">
    <property type="entry name" value="ATPase_AAA_core"/>
</dbReference>
<feature type="domain" description="AAA+ ATPase" evidence="6">
    <location>
        <begin position="685"/>
        <end position="824"/>
    </location>
</feature>
<feature type="transmembrane region" description="Helical" evidence="5">
    <location>
        <begin position="50"/>
        <end position="77"/>
    </location>
</feature>
<gene>
    <name evidence="7" type="ORF">HNQ36_002681</name>
</gene>
<feature type="transmembrane region" description="Helical" evidence="5">
    <location>
        <begin position="299"/>
        <end position="318"/>
    </location>
</feature>
<keyword evidence="3" id="KW-0067">ATP-binding</keyword>
<dbReference type="InterPro" id="IPR027417">
    <property type="entry name" value="P-loop_NTPase"/>
</dbReference>
<feature type="compositionally biased region" description="Gly residues" evidence="4">
    <location>
        <begin position="944"/>
        <end position="953"/>
    </location>
</feature>
<dbReference type="RefSeq" id="WP_184085728.1">
    <property type="nucleotide sequence ID" value="NZ_JACHIJ010000003.1"/>
</dbReference>
<dbReference type="AlphaFoldDB" id="A0A840N2E3"/>
<feature type="compositionally biased region" description="Basic and acidic residues" evidence="4">
    <location>
        <begin position="888"/>
        <end position="898"/>
    </location>
</feature>
<evidence type="ECO:0000313" key="8">
    <source>
        <dbReference type="Proteomes" id="UP000521227"/>
    </source>
</evidence>
<dbReference type="Pfam" id="PF17866">
    <property type="entry name" value="AAA_lid_6"/>
    <property type="match status" value="1"/>
</dbReference>
<dbReference type="GO" id="GO:0016887">
    <property type="term" value="F:ATP hydrolysis activity"/>
    <property type="evidence" value="ECO:0007669"/>
    <property type="project" value="InterPro"/>
</dbReference>
<dbReference type="InterPro" id="IPR000641">
    <property type="entry name" value="CbxX/CfxQ"/>
</dbReference>
<dbReference type="Gene3D" id="1.10.8.60">
    <property type="match status" value="1"/>
</dbReference>
<dbReference type="CDD" id="cd01127">
    <property type="entry name" value="TrwB_TraG_TraD_VirD4"/>
    <property type="match status" value="1"/>
</dbReference>
<accession>A0A840N2E3</accession>
<dbReference type="InterPro" id="IPR003688">
    <property type="entry name" value="TraG/VirD4"/>
</dbReference>
<dbReference type="GO" id="GO:0005524">
    <property type="term" value="F:ATP binding"/>
    <property type="evidence" value="ECO:0007669"/>
    <property type="project" value="UniProtKB-KW"/>
</dbReference>
<dbReference type="Pfam" id="PF00004">
    <property type="entry name" value="AAA"/>
    <property type="match status" value="1"/>
</dbReference>
<dbReference type="Gene3D" id="3.40.50.300">
    <property type="entry name" value="P-loop containing nucleotide triphosphate hydrolases"/>
    <property type="match status" value="2"/>
</dbReference>
<dbReference type="Pfam" id="PF02534">
    <property type="entry name" value="T4SS-DNA_transf"/>
    <property type="match status" value="1"/>
</dbReference>
<organism evidence="7 8">
    <name type="scientific">Afipia massiliensis</name>
    <dbReference type="NCBI Taxonomy" id="211460"/>
    <lineage>
        <taxon>Bacteria</taxon>
        <taxon>Pseudomonadati</taxon>
        <taxon>Pseudomonadota</taxon>
        <taxon>Alphaproteobacteria</taxon>
        <taxon>Hyphomicrobiales</taxon>
        <taxon>Nitrobacteraceae</taxon>
        <taxon>Afipia</taxon>
    </lineage>
</organism>
<comment type="caution">
    <text evidence="7">The sequence shown here is derived from an EMBL/GenBank/DDBJ whole genome shotgun (WGS) entry which is preliminary data.</text>
</comment>
<comment type="similarity">
    <text evidence="1">Belongs to the CbxX/CfxQ family.</text>
</comment>
<feature type="region of interest" description="Disordered" evidence="4">
    <location>
        <begin position="886"/>
        <end position="953"/>
    </location>
</feature>
<name>A0A840N2E3_9BRAD</name>
<dbReference type="InterPro" id="IPR041627">
    <property type="entry name" value="AAA_lid_6"/>
</dbReference>
<evidence type="ECO:0000259" key="6">
    <source>
        <dbReference type="SMART" id="SM00382"/>
    </source>
</evidence>
<evidence type="ECO:0000256" key="3">
    <source>
        <dbReference type="ARBA" id="ARBA00022840"/>
    </source>
</evidence>
<evidence type="ECO:0000313" key="7">
    <source>
        <dbReference type="EMBL" id="MBB5052707.1"/>
    </source>
</evidence>
<reference evidence="7 8" key="1">
    <citation type="submission" date="2020-08" db="EMBL/GenBank/DDBJ databases">
        <title>Genomic Encyclopedia of Type Strains, Phase IV (KMG-IV): sequencing the most valuable type-strain genomes for metagenomic binning, comparative biology and taxonomic classification.</title>
        <authorList>
            <person name="Goeker M."/>
        </authorList>
    </citation>
    <scope>NUCLEOTIDE SEQUENCE [LARGE SCALE GENOMIC DNA]</scope>
    <source>
        <strain evidence="7 8">DSM 17498</strain>
    </source>
</reference>
<keyword evidence="2" id="KW-0547">Nucleotide-binding</keyword>
<evidence type="ECO:0000256" key="2">
    <source>
        <dbReference type="ARBA" id="ARBA00022741"/>
    </source>
</evidence>
<protein>
    <submittedName>
        <fullName evidence="7">SpoVK/Ycf46/Vps4 family AAA+-type ATPase</fullName>
    </submittedName>
</protein>
<dbReference type="Proteomes" id="UP000521227">
    <property type="component" value="Unassembled WGS sequence"/>
</dbReference>
<evidence type="ECO:0000256" key="4">
    <source>
        <dbReference type="SAM" id="MobiDB-lite"/>
    </source>
</evidence>
<dbReference type="EMBL" id="JACHIJ010000003">
    <property type="protein sequence ID" value="MBB5052707.1"/>
    <property type="molecule type" value="Genomic_DNA"/>
</dbReference>
<dbReference type="PANTHER" id="PTHR43392:SF2">
    <property type="entry name" value="AAA-TYPE ATPASE FAMILY PROTEIN _ ANKYRIN REPEAT FAMILY PROTEIN"/>
    <property type="match status" value="1"/>
</dbReference>
<evidence type="ECO:0000256" key="5">
    <source>
        <dbReference type="SAM" id="Phobius"/>
    </source>
</evidence>
<dbReference type="FunFam" id="3.40.50.300:FF:000216">
    <property type="entry name" value="Type VII secretion ATPase EccA"/>
    <property type="match status" value="1"/>
</dbReference>
<dbReference type="PRINTS" id="PR00819">
    <property type="entry name" value="CBXCFQXSUPER"/>
</dbReference>
<keyword evidence="5" id="KW-0472">Membrane</keyword>
<dbReference type="InterPro" id="IPR003593">
    <property type="entry name" value="AAA+_ATPase"/>
</dbReference>
<evidence type="ECO:0000256" key="1">
    <source>
        <dbReference type="ARBA" id="ARBA00010378"/>
    </source>
</evidence>
<dbReference type="PANTHER" id="PTHR43392">
    <property type="entry name" value="AAA-TYPE ATPASE FAMILY PROTEIN / ANKYRIN REPEAT FAMILY PROTEIN"/>
    <property type="match status" value="1"/>
</dbReference>
<dbReference type="InterPro" id="IPR050773">
    <property type="entry name" value="CbxX/CfxQ_RuBisCO_ESX"/>
</dbReference>
<dbReference type="SMART" id="SM00382">
    <property type="entry name" value="AAA"/>
    <property type="match status" value="1"/>
</dbReference>
<keyword evidence="5" id="KW-0812">Transmembrane</keyword>
<dbReference type="GO" id="GO:0016020">
    <property type="term" value="C:membrane"/>
    <property type="evidence" value="ECO:0007669"/>
    <property type="project" value="InterPro"/>
</dbReference>